<keyword evidence="1" id="KW-0802">TPR repeat</keyword>
<dbReference type="InterPro" id="IPR019734">
    <property type="entry name" value="TPR_rpt"/>
</dbReference>
<dbReference type="Pfam" id="PF13424">
    <property type="entry name" value="TPR_12"/>
    <property type="match status" value="1"/>
</dbReference>
<dbReference type="RefSeq" id="WP_340238842.1">
    <property type="nucleotide sequence ID" value="NZ_JBBEWC010000010.1"/>
</dbReference>
<keyword evidence="3" id="KW-1185">Reference proteome</keyword>
<feature type="repeat" description="TPR" evidence="1">
    <location>
        <begin position="411"/>
        <end position="444"/>
    </location>
</feature>
<gene>
    <name evidence="2" type="ORF">ACFSR2_23635</name>
</gene>
<dbReference type="SMART" id="SM00028">
    <property type="entry name" value="TPR"/>
    <property type="match status" value="2"/>
</dbReference>
<sequence length="504" mass="57842">MVFKNLHIAKFFLCSFIGVPLWFIFTVPAIASDADFTPNLQKAYAEIFKLRLQAGRELIARENPKNAFRVYVENYADMVELLNSEDQTAYDKLAGKEDERLTIIESTDKKSPYNRFLRAELKIHWALLKIRFGHEVKAAWSIIQAYRLLEENQKLFPKFVPNLKSLGCLHVLVGSIPENQKWVTGILGLKGNIQQGLKELELASHDRIWGLEASFCEFFIQAYILPYNDTVNEALLQAVKAHDDNLNLNFLATAISLKGGRTEQAASLIRKSPYDASYLYCPVFELYKGEINLFQGHYPQAAVAYQSYIRNFKGKTFLKDTYYKLFLCTWLGGDEKKGIAYIQKIPTVGSTVAESDKAAQKFYENYAKTNTLPHKSLVRIRLAFDAGYYEKAFDEAENLSENNFSQPKDKADFNYRLARVYQKTAQPDKAIAYYDRAIALSDKYKEAQWHFGASSALQLGYIYQEKNQKTKARSYFEKALAYKRHEYKTSIDNKARAALTVMGF</sequence>
<evidence type="ECO:0000313" key="2">
    <source>
        <dbReference type="EMBL" id="MFD2523912.1"/>
    </source>
</evidence>
<evidence type="ECO:0000256" key="1">
    <source>
        <dbReference type="PROSITE-ProRule" id="PRU00339"/>
    </source>
</evidence>
<protein>
    <submittedName>
        <fullName evidence="2">Tetratricopeptide repeat protein</fullName>
    </submittedName>
</protein>
<dbReference type="InterPro" id="IPR011990">
    <property type="entry name" value="TPR-like_helical_dom_sf"/>
</dbReference>
<dbReference type="Proteomes" id="UP001597510">
    <property type="component" value="Unassembled WGS sequence"/>
</dbReference>
<dbReference type="PROSITE" id="PS50005">
    <property type="entry name" value="TPR"/>
    <property type="match status" value="2"/>
</dbReference>
<reference evidence="3" key="1">
    <citation type="journal article" date="2019" name="Int. J. Syst. Evol. Microbiol.">
        <title>The Global Catalogue of Microorganisms (GCM) 10K type strain sequencing project: providing services to taxonomists for standard genome sequencing and annotation.</title>
        <authorList>
            <consortium name="The Broad Institute Genomics Platform"/>
            <consortium name="The Broad Institute Genome Sequencing Center for Infectious Disease"/>
            <person name="Wu L."/>
            <person name="Ma J."/>
        </authorList>
    </citation>
    <scope>NUCLEOTIDE SEQUENCE [LARGE SCALE GENOMIC DNA]</scope>
    <source>
        <strain evidence="3">KCTC 52344</strain>
    </source>
</reference>
<dbReference type="Gene3D" id="1.25.40.10">
    <property type="entry name" value="Tetratricopeptide repeat domain"/>
    <property type="match status" value="2"/>
</dbReference>
<name>A0ABW5JCX5_9BACT</name>
<dbReference type="EMBL" id="JBHULC010000039">
    <property type="protein sequence ID" value="MFD2523912.1"/>
    <property type="molecule type" value="Genomic_DNA"/>
</dbReference>
<accession>A0ABW5JCX5</accession>
<comment type="caution">
    <text evidence="2">The sequence shown here is derived from an EMBL/GenBank/DDBJ whole genome shotgun (WGS) entry which is preliminary data.</text>
</comment>
<feature type="repeat" description="TPR" evidence="1">
    <location>
        <begin position="453"/>
        <end position="486"/>
    </location>
</feature>
<evidence type="ECO:0000313" key="3">
    <source>
        <dbReference type="Proteomes" id="UP001597510"/>
    </source>
</evidence>
<organism evidence="2 3">
    <name type="scientific">Emticicia soli</name>
    <dbReference type="NCBI Taxonomy" id="2027878"/>
    <lineage>
        <taxon>Bacteria</taxon>
        <taxon>Pseudomonadati</taxon>
        <taxon>Bacteroidota</taxon>
        <taxon>Cytophagia</taxon>
        <taxon>Cytophagales</taxon>
        <taxon>Leadbetterellaceae</taxon>
        <taxon>Emticicia</taxon>
    </lineage>
</organism>
<proteinExistence type="predicted"/>
<dbReference type="SUPFAM" id="SSF48452">
    <property type="entry name" value="TPR-like"/>
    <property type="match status" value="1"/>
</dbReference>